<evidence type="ECO:0000313" key="2">
    <source>
        <dbReference type="Proteomes" id="UP000246058"/>
    </source>
</evidence>
<dbReference type="AlphaFoldDB" id="A0A2U8VXR8"/>
<dbReference type="SUPFAM" id="SSF53187">
    <property type="entry name" value="Zn-dependent exopeptidases"/>
    <property type="match status" value="1"/>
</dbReference>
<gene>
    <name evidence="1" type="ORF">DK427_24880</name>
</gene>
<organism evidence="1 2">
    <name type="scientific">Methylobacterium radiodurans</name>
    <dbReference type="NCBI Taxonomy" id="2202828"/>
    <lineage>
        <taxon>Bacteria</taxon>
        <taxon>Pseudomonadati</taxon>
        <taxon>Pseudomonadota</taxon>
        <taxon>Alphaproteobacteria</taxon>
        <taxon>Hyphomicrobiales</taxon>
        <taxon>Methylobacteriaceae</taxon>
        <taxon>Methylobacterium</taxon>
    </lineage>
</organism>
<evidence type="ECO:0000313" key="1">
    <source>
        <dbReference type="EMBL" id="AWN38567.1"/>
    </source>
</evidence>
<name>A0A2U8VXR8_9HYPH</name>
<dbReference type="OrthoDB" id="5451849at2"/>
<dbReference type="Gene3D" id="3.40.630.40">
    <property type="entry name" value="Zn-dependent exopeptidases"/>
    <property type="match status" value="1"/>
</dbReference>
<reference evidence="1 2" key="1">
    <citation type="submission" date="2018-05" db="EMBL/GenBank/DDBJ databases">
        <title>Complete Genome Sequence of Methylobacterium sp. 17Sr1-43.</title>
        <authorList>
            <person name="Srinivasan S."/>
        </authorList>
    </citation>
    <scope>NUCLEOTIDE SEQUENCE [LARGE SCALE GENOMIC DNA]</scope>
    <source>
        <strain evidence="1 2">17Sr1-43</strain>
    </source>
</reference>
<dbReference type="KEGG" id="meti:DK427_24880"/>
<accession>A0A2U8VXR8</accession>
<keyword evidence="2" id="KW-1185">Reference proteome</keyword>
<protein>
    <submittedName>
        <fullName evidence="1">Uncharacterized protein</fullName>
    </submittedName>
</protein>
<dbReference type="EMBL" id="CP029551">
    <property type="protein sequence ID" value="AWN38567.1"/>
    <property type="molecule type" value="Genomic_DNA"/>
</dbReference>
<dbReference type="Proteomes" id="UP000246058">
    <property type="component" value="Chromosome"/>
</dbReference>
<sequence>MALAEKIAGRFLSHGLPFSKHHAEPISGENRQFICADFGIFRYDNLAVLKMAHSPDVLVEASIIMNRDEEATLSGSERRNILAKSIAEAAYEYCLHG</sequence>
<proteinExistence type="predicted"/>